<reference evidence="2 3" key="1">
    <citation type="submission" date="2017-07" db="EMBL/GenBank/DDBJ databases">
        <authorList>
            <person name="Sun Z.S."/>
            <person name="Albrecht U."/>
            <person name="Echele G."/>
            <person name="Lee C.C."/>
        </authorList>
    </citation>
    <scope>NUCLEOTIDE SEQUENCE [LARGE SCALE GENOMIC DNA]</scope>
    <source>
        <strain evidence="2 3">CGMCC 1.12672</strain>
    </source>
</reference>
<gene>
    <name evidence="2" type="ORF">SAMN06297144_0224</name>
</gene>
<evidence type="ECO:0000256" key="1">
    <source>
        <dbReference type="SAM" id="MobiDB-lite"/>
    </source>
</evidence>
<evidence type="ECO:0000313" key="2">
    <source>
        <dbReference type="EMBL" id="SOB78806.1"/>
    </source>
</evidence>
<keyword evidence="3" id="KW-1185">Reference proteome</keyword>
<dbReference type="Proteomes" id="UP000219494">
    <property type="component" value="Unassembled WGS sequence"/>
</dbReference>
<dbReference type="AlphaFoldDB" id="A0A285QAF0"/>
<feature type="region of interest" description="Disordered" evidence="1">
    <location>
        <begin position="79"/>
        <end position="130"/>
    </location>
</feature>
<name>A0A285QAF0_9SPHN</name>
<feature type="compositionally biased region" description="Pro residues" evidence="1">
    <location>
        <begin position="81"/>
        <end position="99"/>
    </location>
</feature>
<dbReference type="PROSITE" id="PS51257">
    <property type="entry name" value="PROKAR_LIPOPROTEIN"/>
    <property type="match status" value="1"/>
</dbReference>
<organism evidence="2 3">
    <name type="scientific">Sphingomonas guangdongensis</name>
    <dbReference type="NCBI Taxonomy" id="1141890"/>
    <lineage>
        <taxon>Bacteria</taxon>
        <taxon>Pseudomonadati</taxon>
        <taxon>Pseudomonadota</taxon>
        <taxon>Alphaproteobacteria</taxon>
        <taxon>Sphingomonadales</taxon>
        <taxon>Sphingomonadaceae</taxon>
        <taxon>Sphingomonas</taxon>
    </lineage>
</organism>
<evidence type="ECO:0000313" key="3">
    <source>
        <dbReference type="Proteomes" id="UP000219494"/>
    </source>
</evidence>
<sequence length="130" mass="13617">MRAHGLLPIAAVLLAGCDRPAAPADDEVPASENAQRAAAIASERAWIDRMRSDTQRNAALAAALDNAAMIDDPFAHLFTPEPVPTPAAEPTPPTPAPPPSEDELRAAEAAVRNAMKARRATDAAPPDLEQ</sequence>
<dbReference type="RefSeq" id="WP_097062193.1">
    <property type="nucleotide sequence ID" value="NZ_OBMI01000001.1"/>
</dbReference>
<dbReference type="EMBL" id="OBMI01000001">
    <property type="protein sequence ID" value="SOB78806.1"/>
    <property type="molecule type" value="Genomic_DNA"/>
</dbReference>
<protein>
    <submittedName>
        <fullName evidence="2">Uncharacterized protein</fullName>
    </submittedName>
</protein>
<proteinExistence type="predicted"/>
<accession>A0A285QAF0</accession>